<dbReference type="AlphaFoldDB" id="A0A1D2QU25"/>
<dbReference type="NCBIfam" id="TIGR00237">
    <property type="entry name" value="xseA"/>
    <property type="match status" value="1"/>
</dbReference>
<dbReference type="InterPro" id="IPR025824">
    <property type="entry name" value="OB-fold_nuc-bd_dom"/>
</dbReference>
<evidence type="ECO:0000256" key="2">
    <source>
        <dbReference type="ARBA" id="ARBA00022722"/>
    </source>
</evidence>
<dbReference type="PANTHER" id="PTHR30008:SF0">
    <property type="entry name" value="EXODEOXYRIBONUCLEASE 7 LARGE SUBUNIT"/>
    <property type="match status" value="1"/>
</dbReference>
<comment type="catalytic activity">
    <reaction evidence="5 6">
        <text>Exonucleolytic cleavage in either 5'- to 3'- or 3'- to 5'-direction to yield nucleoside 5'-phosphates.</text>
        <dbReference type="EC" id="3.1.11.6"/>
    </reaction>
</comment>
<keyword evidence="2 5" id="KW-0540">Nuclease</keyword>
<dbReference type="PANTHER" id="PTHR30008">
    <property type="entry name" value="EXODEOXYRIBONUCLEASE 7 LARGE SUBUNIT"/>
    <property type="match status" value="1"/>
</dbReference>
<evidence type="ECO:0000313" key="9">
    <source>
        <dbReference type="EMBL" id="ODS25091.1"/>
    </source>
</evidence>
<proteinExistence type="inferred from homology"/>
<dbReference type="GO" id="GO:0008855">
    <property type="term" value="F:exodeoxyribonuclease VII activity"/>
    <property type="evidence" value="ECO:0007669"/>
    <property type="project" value="UniProtKB-UniRule"/>
</dbReference>
<sequence>MNTSLDKVILTVSQLNRRTKQLLATHLPLIWISGEISNLAKPASGHWYFSLKDEKAQVRCAMFHQTNQRLRWDPKSGQQVLLRARVSLYESRGEYQLIAEHMEAAGTGLLQQQYEQLKNQLESEGLFAEKNKQILPQFPQHIGIITSTTGAAIHDILSVLKRRYPIAPVTLIPVSVQGENAASEMIKALQKAQQFNQFDVLIIGRGGGSIEDLWAFNNEQLARTIAACPIPIVSAVGHEVDFTIADFVADQRAPTPSVSAEIITPDISEWLLLLDYYHDQLQQCFGRKVNQQQKQCLSLKKRLRHPGEKIHAQKKQLDFLKKSLIFSMAQKISLCQEQIKQYQHRLSQQHPSKRIREQFFQLQKTYKQLHQAIDTIINSKKFLLMNKVDVLNAINPLNVLSRGYAIVNQTNGMIVRDSDQVAEGEEVTTQLAHGSIVSVIKKRTK</sequence>
<dbReference type="CDD" id="cd04489">
    <property type="entry name" value="ExoVII_LU_OBF"/>
    <property type="match status" value="1"/>
</dbReference>
<accession>A0A1D2QU25</accession>
<dbReference type="GO" id="GO:0006308">
    <property type="term" value="P:DNA catabolic process"/>
    <property type="evidence" value="ECO:0007669"/>
    <property type="project" value="UniProtKB-UniRule"/>
</dbReference>
<evidence type="ECO:0000313" key="10">
    <source>
        <dbReference type="Proteomes" id="UP000242502"/>
    </source>
</evidence>
<dbReference type="STRING" id="62101.AB835_00010"/>
<feature type="domain" description="OB-fold nucleic acid binding" evidence="8">
    <location>
        <begin position="10"/>
        <end position="103"/>
    </location>
</feature>
<comment type="subcellular location">
    <subcellularLocation>
        <location evidence="5 6">Cytoplasm</location>
    </subcellularLocation>
</comment>
<protein>
    <recommendedName>
        <fullName evidence="5">Exodeoxyribonuclease 7 large subunit</fullName>
        <ecNumber evidence="5">3.1.11.6</ecNumber>
    </recommendedName>
    <alternativeName>
        <fullName evidence="5">Exodeoxyribonuclease VII large subunit</fullName>
        <shortName evidence="5">Exonuclease VII large subunit</shortName>
    </alternativeName>
</protein>
<keyword evidence="3 5" id="KW-0378">Hydrolase</keyword>
<dbReference type="Pfam" id="PF02601">
    <property type="entry name" value="Exonuc_VII_L"/>
    <property type="match status" value="1"/>
</dbReference>
<dbReference type="InterPro" id="IPR020579">
    <property type="entry name" value="Exonuc_VII_lsu_C"/>
</dbReference>
<evidence type="ECO:0000256" key="4">
    <source>
        <dbReference type="ARBA" id="ARBA00022839"/>
    </source>
</evidence>
<name>A0A1D2QU25_9GAMM</name>
<dbReference type="GO" id="GO:0003676">
    <property type="term" value="F:nucleic acid binding"/>
    <property type="evidence" value="ECO:0007669"/>
    <property type="project" value="InterPro"/>
</dbReference>
<keyword evidence="4 5" id="KW-0269">Exonuclease</keyword>
<reference evidence="9 10" key="1">
    <citation type="journal article" date="2016" name="Appl. Environ. Microbiol.">
        <title>Lack of Overt Genome Reduction in the Bryostatin-Producing Bryozoan Symbiont "Candidatus Endobugula sertula".</title>
        <authorList>
            <person name="Miller I.J."/>
            <person name="Vanee N."/>
            <person name="Fong S.S."/>
            <person name="Lim-Fong G.E."/>
            <person name="Kwan J.C."/>
        </authorList>
    </citation>
    <scope>NUCLEOTIDE SEQUENCE [LARGE SCALE GENOMIC DNA]</scope>
    <source>
        <strain evidence="9">AB1-4</strain>
    </source>
</reference>
<evidence type="ECO:0000256" key="5">
    <source>
        <dbReference type="HAMAP-Rule" id="MF_00378"/>
    </source>
</evidence>
<dbReference type="GO" id="GO:0005737">
    <property type="term" value="C:cytoplasm"/>
    <property type="evidence" value="ECO:0007669"/>
    <property type="project" value="UniProtKB-SubCell"/>
</dbReference>
<dbReference type="EC" id="3.1.11.6" evidence="5"/>
<comment type="similarity">
    <text evidence="5 6">Belongs to the XseA family.</text>
</comment>
<dbReference type="GO" id="GO:0009318">
    <property type="term" value="C:exodeoxyribonuclease VII complex"/>
    <property type="evidence" value="ECO:0007669"/>
    <property type="project" value="UniProtKB-UniRule"/>
</dbReference>
<dbReference type="Pfam" id="PF13742">
    <property type="entry name" value="tRNA_anti_2"/>
    <property type="match status" value="1"/>
</dbReference>
<dbReference type="EMBL" id="MDLC01000001">
    <property type="protein sequence ID" value="ODS25091.1"/>
    <property type="molecule type" value="Genomic_DNA"/>
</dbReference>
<gene>
    <name evidence="5" type="primary">xseA</name>
    <name evidence="9" type="ORF">AB835_00010</name>
</gene>
<keyword evidence="1 5" id="KW-0963">Cytoplasm</keyword>
<evidence type="ECO:0000256" key="1">
    <source>
        <dbReference type="ARBA" id="ARBA00022490"/>
    </source>
</evidence>
<dbReference type="InterPro" id="IPR003753">
    <property type="entry name" value="Exonuc_VII_L"/>
</dbReference>
<comment type="caution">
    <text evidence="9">The sequence shown here is derived from an EMBL/GenBank/DDBJ whole genome shotgun (WGS) entry which is preliminary data.</text>
</comment>
<evidence type="ECO:0000256" key="3">
    <source>
        <dbReference type="ARBA" id="ARBA00022801"/>
    </source>
</evidence>
<evidence type="ECO:0000259" key="8">
    <source>
        <dbReference type="Pfam" id="PF13742"/>
    </source>
</evidence>
<organism evidence="9 10">
    <name type="scientific">Candidatus Endobugula sertula</name>
    <name type="common">Bugula neritina bacterial symbiont</name>
    <dbReference type="NCBI Taxonomy" id="62101"/>
    <lineage>
        <taxon>Bacteria</taxon>
        <taxon>Pseudomonadati</taxon>
        <taxon>Pseudomonadota</taxon>
        <taxon>Gammaproteobacteria</taxon>
        <taxon>Cellvibrionales</taxon>
        <taxon>Cellvibrionaceae</taxon>
        <taxon>Candidatus Endobugula</taxon>
    </lineage>
</organism>
<comment type="subunit">
    <text evidence="5">Heterooligomer composed of large and small subunits.</text>
</comment>
<evidence type="ECO:0000259" key="7">
    <source>
        <dbReference type="Pfam" id="PF02601"/>
    </source>
</evidence>
<evidence type="ECO:0000256" key="6">
    <source>
        <dbReference type="RuleBase" id="RU004355"/>
    </source>
</evidence>
<dbReference type="Proteomes" id="UP000242502">
    <property type="component" value="Unassembled WGS sequence"/>
</dbReference>
<feature type="domain" description="Exonuclease VII large subunit C-terminal" evidence="7">
    <location>
        <begin position="126"/>
        <end position="436"/>
    </location>
</feature>
<comment type="function">
    <text evidence="5">Bidirectionally degrades single-stranded DNA into large acid-insoluble oligonucleotides, which are then degraded further into small acid-soluble oligonucleotides.</text>
</comment>
<dbReference type="HAMAP" id="MF_00378">
    <property type="entry name" value="Exonuc_7_L"/>
    <property type="match status" value="1"/>
</dbReference>